<dbReference type="AlphaFoldDB" id="A0A9R1Q5A9"/>
<dbReference type="Gene3D" id="1.20.5.4130">
    <property type="match status" value="1"/>
</dbReference>
<evidence type="ECO:0000259" key="7">
    <source>
        <dbReference type="Pfam" id="PF18052"/>
    </source>
</evidence>
<name>A0A9R1Q5A9_TRITD</name>
<keyword evidence="10" id="KW-1185">Reference proteome</keyword>
<dbReference type="InterPro" id="IPR002182">
    <property type="entry name" value="NB-ARC"/>
</dbReference>
<dbReference type="PANTHER" id="PTHR19338:SF65">
    <property type="entry name" value="OS06G0163900 PROTEIN"/>
    <property type="match status" value="1"/>
</dbReference>
<feature type="domain" description="Disease resistance protein winged helix" evidence="8">
    <location>
        <begin position="424"/>
        <end position="495"/>
    </location>
</feature>
<evidence type="ECO:0000259" key="6">
    <source>
        <dbReference type="Pfam" id="PF00931"/>
    </source>
</evidence>
<dbReference type="InterPro" id="IPR041118">
    <property type="entry name" value="Rx_N"/>
</dbReference>
<feature type="domain" description="Disease resistance N-terminal" evidence="7">
    <location>
        <begin position="12"/>
        <end position="87"/>
    </location>
</feature>
<dbReference type="InterPro" id="IPR027417">
    <property type="entry name" value="P-loop_NTPase"/>
</dbReference>
<evidence type="ECO:0000259" key="8">
    <source>
        <dbReference type="Pfam" id="PF23559"/>
    </source>
</evidence>
<dbReference type="PRINTS" id="PR00364">
    <property type="entry name" value="DISEASERSIST"/>
</dbReference>
<dbReference type="GO" id="GO:0043531">
    <property type="term" value="F:ADP binding"/>
    <property type="evidence" value="ECO:0007669"/>
    <property type="project" value="InterPro"/>
</dbReference>
<dbReference type="GO" id="GO:0042742">
    <property type="term" value="P:defense response to bacterium"/>
    <property type="evidence" value="ECO:0007669"/>
    <property type="project" value="UniProtKB-ARBA"/>
</dbReference>
<dbReference type="Gene3D" id="3.40.50.300">
    <property type="entry name" value="P-loop containing nucleotide triphosphate hydrolases"/>
    <property type="match status" value="1"/>
</dbReference>
<gene>
    <name evidence="9" type="ORF">TRITD_2Bv1G263910</name>
</gene>
<keyword evidence="5" id="KW-0611">Plant defense</keyword>
<dbReference type="Pfam" id="PF18052">
    <property type="entry name" value="Rx_N"/>
    <property type="match status" value="1"/>
</dbReference>
<dbReference type="PANTHER" id="PTHR19338">
    <property type="entry name" value="TRANSLOCASE OF INNER MITOCHONDRIAL MEMBRANE 13 HOMOLOG"/>
    <property type="match status" value="1"/>
</dbReference>
<dbReference type="Pfam" id="PF00931">
    <property type="entry name" value="NB-ARC"/>
    <property type="match status" value="1"/>
</dbReference>
<dbReference type="EMBL" id="LT934114">
    <property type="protein sequence ID" value="VAH54982.1"/>
    <property type="molecule type" value="Genomic_DNA"/>
</dbReference>
<dbReference type="Proteomes" id="UP000324705">
    <property type="component" value="Chromosome 2B"/>
</dbReference>
<evidence type="ECO:0000256" key="1">
    <source>
        <dbReference type="ARBA" id="ARBA00008894"/>
    </source>
</evidence>
<dbReference type="GO" id="GO:0002758">
    <property type="term" value="P:innate immune response-activating signaling pathway"/>
    <property type="evidence" value="ECO:0007669"/>
    <property type="project" value="UniProtKB-ARBA"/>
</dbReference>
<dbReference type="Gene3D" id="1.10.10.10">
    <property type="entry name" value="Winged helix-like DNA-binding domain superfamily/Winged helix DNA-binding domain"/>
    <property type="match status" value="1"/>
</dbReference>
<dbReference type="InterPro" id="IPR042197">
    <property type="entry name" value="Apaf_helical"/>
</dbReference>
<keyword evidence="2" id="KW-0433">Leucine-rich repeat</keyword>
<evidence type="ECO:0000256" key="3">
    <source>
        <dbReference type="ARBA" id="ARBA00022737"/>
    </source>
</evidence>
<dbReference type="InterPro" id="IPR036388">
    <property type="entry name" value="WH-like_DNA-bd_sf"/>
</dbReference>
<dbReference type="InterPro" id="IPR058922">
    <property type="entry name" value="WHD_DRP"/>
</dbReference>
<evidence type="ECO:0000256" key="4">
    <source>
        <dbReference type="ARBA" id="ARBA00022741"/>
    </source>
</evidence>
<dbReference type="FunFam" id="1.10.10.10:FF:000322">
    <property type="entry name" value="Probable disease resistance protein At1g63360"/>
    <property type="match status" value="1"/>
</dbReference>
<accession>A0A9R1Q5A9</accession>
<proteinExistence type="inferred from homology"/>
<evidence type="ECO:0008006" key="11">
    <source>
        <dbReference type="Google" id="ProtNLM"/>
    </source>
</evidence>
<keyword evidence="4" id="KW-0547">Nucleotide-binding</keyword>
<dbReference type="Gene3D" id="1.10.8.430">
    <property type="entry name" value="Helical domain of apoptotic protease-activating factors"/>
    <property type="match status" value="1"/>
</dbReference>
<reference evidence="9 10" key="1">
    <citation type="submission" date="2017-09" db="EMBL/GenBank/DDBJ databases">
        <authorList>
            <consortium name="International Durum Wheat Genome Sequencing Consortium (IDWGSC)"/>
            <person name="Milanesi L."/>
        </authorList>
    </citation>
    <scope>NUCLEOTIDE SEQUENCE [LARGE SCALE GENOMIC DNA]</scope>
    <source>
        <strain evidence="10">cv. Svevo</strain>
    </source>
</reference>
<protein>
    <recommendedName>
        <fullName evidence="11">AAA+ ATPase domain-containing protein</fullName>
    </recommendedName>
</protein>
<sequence>MEVVMASAATGAVKPLLAKLATLLEKKYKLSRGTKKHIRSLRNEMSSMNALLVELSMVENLSEQQKDWREKVRDLSYDMEDCIDIFTDGLAGGCKKAGFLRRLKDLKARYKVASRIEELKARAMEMSDCQKRYDLGARIGYPHRPVIIDPRLQALYEEDNSLVGINGPKTELIKWLSMEDKKLKVVAVVGAGGMGKSTLVSKVYHEIKIQFDSHVFISISQNSNMGKILSDINSKVDLYADRSLKDPKSLIDSIRSALGRKRYLIVVDDLWTVEDWNVIKCIFVESNCGSRVITTTRIENVAKACCSPLHGSVYEIKPLDDLEARRLFCRRIFQSEDTCPEQLKNVCDEFLKMCGGWPLAIRSLASILASHKEVNSKEIWEEMQRDLALQMKESPAFGWMRYVFDLGYNNLSLGLKNCMLYLGIFSKGSEILKCDLMNRWIAEGLITEEYGFGSEKTTAESYFSELINKNMIQIADFDGCGDIFSCRVHDLMLNLSY</sequence>
<dbReference type="SUPFAM" id="SSF52540">
    <property type="entry name" value="P-loop containing nucleoside triphosphate hydrolases"/>
    <property type="match status" value="1"/>
</dbReference>
<dbReference type="Pfam" id="PF23559">
    <property type="entry name" value="WHD_DRP"/>
    <property type="match status" value="1"/>
</dbReference>
<dbReference type="Gramene" id="TRITD2Bv1G263910.1">
    <property type="protein sequence ID" value="TRITD2Bv1G263910.1"/>
    <property type="gene ID" value="TRITD2Bv1G263910"/>
</dbReference>
<dbReference type="GO" id="GO:0009626">
    <property type="term" value="P:plant-type hypersensitive response"/>
    <property type="evidence" value="ECO:0007669"/>
    <property type="project" value="UniProtKB-ARBA"/>
</dbReference>
<dbReference type="OMA" id="MEGCIDR"/>
<dbReference type="FunFam" id="3.40.50.300:FF:001091">
    <property type="entry name" value="Probable disease resistance protein At1g61300"/>
    <property type="match status" value="1"/>
</dbReference>
<evidence type="ECO:0000256" key="2">
    <source>
        <dbReference type="ARBA" id="ARBA00022614"/>
    </source>
</evidence>
<feature type="domain" description="NB-ARC" evidence="6">
    <location>
        <begin position="169"/>
        <end position="337"/>
    </location>
</feature>
<dbReference type="CDD" id="cd14798">
    <property type="entry name" value="RX-CC_like"/>
    <property type="match status" value="1"/>
</dbReference>
<comment type="similarity">
    <text evidence="1">Belongs to the disease resistance NB-LRR family.</text>
</comment>
<dbReference type="InterPro" id="IPR038005">
    <property type="entry name" value="RX-like_CC"/>
</dbReference>
<evidence type="ECO:0000313" key="10">
    <source>
        <dbReference type="Proteomes" id="UP000324705"/>
    </source>
</evidence>
<organism evidence="9 10">
    <name type="scientific">Triticum turgidum subsp. durum</name>
    <name type="common">Durum wheat</name>
    <name type="synonym">Triticum durum</name>
    <dbReference type="NCBI Taxonomy" id="4567"/>
    <lineage>
        <taxon>Eukaryota</taxon>
        <taxon>Viridiplantae</taxon>
        <taxon>Streptophyta</taxon>
        <taxon>Embryophyta</taxon>
        <taxon>Tracheophyta</taxon>
        <taxon>Spermatophyta</taxon>
        <taxon>Magnoliopsida</taxon>
        <taxon>Liliopsida</taxon>
        <taxon>Poales</taxon>
        <taxon>Poaceae</taxon>
        <taxon>BOP clade</taxon>
        <taxon>Pooideae</taxon>
        <taxon>Triticodae</taxon>
        <taxon>Triticeae</taxon>
        <taxon>Triticinae</taxon>
        <taxon>Triticum</taxon>
    </lineage>
</organism>
<evidence type="ECO:0000256" key="5">
    <source>
        <dbReference type="ARBA" id="ARBA00022821"/>
    </source>
</evidence>
<evidence type="ECO:0000313" key="9">
    <source>
        <dbReference type="EMBL" id="VAH54982.1"/>
    </source>
</evidence>
<keyword evidence="3" id="KW-0677">Repeat</keyword>